<comment type="caution">
    <text evidence="9">The sequence shown here is derived from an EMBL/GenBank/DDBJ whole genome shotgun (WGS) entry which is preliminary data.</text>
</comment>
<evidence type="ECO:0000256" key="1">
    <source>
        <dbReference type="ARBA" id="ARBA00010529"/>
    </source>
</evidence>
<gene>
    <name evidence="9" type="ORF">FHS94_001615</name>
</gene>
<proteinExistence type="inferred from homology"/>
<dbReference type="GO" id="GO:0009893">
    <property type="term" value="P:positive regulation of metabolic process"/>
    <property type="evidence" value="ECO:0007669"/>
    <property type="project" value="UniProtKB-ARBA"/>
</dbReference>
<sequence length="97" mass="10949">MTRDDLADAIVKEHGLSRIRARRLVDQILEQMNAALGRGEDVKIANFGVFVIREKVARMGRNPKTLEPHLVSARKVLTFRPSDSMRDRIEAGRGPAR</sequence>
<dbReference type="GO" id="GO:0005829">
    <property type="term" value="C:cytosol"/>
    <property type="evidence" value="ECO:0007669"/>
    <property type="project" value="TreeGrafter"/>
</dbReference>
<dbReference type="InterPro" id="IPR000119">
    <property type="entry name" value="Hist_DNA-bd"/>
</dbReference>
<dbReference type="Proteomes" id="UP000546200">
    <property type="component" value="Unassembled WGS sequence"/>
</dbReference>
<dbReference type="GO" id="GO:0006310">
    <property type="term" value="P:DNA recombination"/>
    <property type="evidence" value="ECO:0007669"/>
    <property type="project" value="UniProtKB-KW"/>
</dbReference>
<keyword evidence="5" id="KW-0238">DNA-binding</keyword>
<accession>A0A7W9BD67</accession>
<dbReference type="EMBL" id="JACIJK010000004">
    <property type="protein sequence ID" value="MBB5714779.1"/>
    <property type="molecule type" value="Genomic_DNA"/>
</dbReference>
<evidence type="ECO:0000256" key="4">
    <source>
        <dbReference type="ARBA" id="ARBA00023015"/>
    </source>
</evidence>
<keyword evidence="3" id="KW-0810">Translation regulation</keyword>
<evidence type="ECO:0000256" key="8">
    <source>
        <dbReference type="RuleBase" id="RU003939"/>
    </source>
</evidence>
<dbReference type="PANTHER" id="PTHR33175">
    <property type="entry name" value="DNA-BINDING PROTEIN HU"/>
    <property type="match status" value="1"/>
</dbReference>
<name>A0A7W9BD67_9SPHN</name>
<dbReference type="SUPFAM" id="SSF47729">
    <property type="entry name" value="IHF-like DNA-binding proteins"/>
    <property type="match status" value="1"/>
</dbReference>
<evidence type="ECO:0000313" key="9">
    <source>
        <dbReference type="EMBL" id="MBB5714779.1"/>
    </source>
</evidence>
<evidence type="ECO:0000256" key="7">
    <source>
        <dbReference type="ARBA" id="ARBA00023172"/>
    </source>
</evidence>
<reference evidence="9 10" key="1">
    <citation type="submission" date="2020-08" db="EMBL/GenBank/DDBJ databases">
        <title>Genomic Encyclopedia of Type Strains, Phase IV (KMG-IV): sequencing the most valuable type-strain genomes for metagenomic binning, comparative biology and taxonomic classification.</title>
        <authorList>
            <person name="Goeker M."/>
        </authorList>
    </citation>
    <scope>NUCLEOTIDE SEQUENCE [LARGE SCALE GENOMIC DNA]</scope>
    <source>
        <strain evidence="9 10">DSM 100044</strain>
    </source>
</reference>
<dbReference type="GO" id="GO:0006355">
    <property type="term" value="P:regulation of DNA-templated transcription"/>
    <property type="evidence" value="ECO:0007669"/>
    <property type="project" value="InterPro"/>
</dbReference>
<dbReference type="SMART" id="SM00411">
    <property type="entry name" value="BHL"/>
    <property type="match status" value="1"/>
</dbReference>
<evidence type="ECO:0000256" key="2">
    <source>
        <dbReference type="ARBA" id="ARBA00018329"/>
    </source>
</evidence>
<organism evidence="9 10">
    <name type="scientific">Sphingomonas aerophila</name>
    <dbReference type="NCBI Taxonomy" id="1344948"/>
    <lineage>
        <taxon>Bacteria</taxon>
        <taxon>Pseudomonadati</taxon>
        <taxon>Pseudomonadota</taxon>
        <taxon>Alphaproteobacteria</taxon>
        <taxon>Sphingomonadales</taxon>
        <taxon>Sphingomonadaceae</taxon>
        <taxon>Sphingomonas</taxon>
    </lineage>
</organism>
<keyword evidence="6" id="KW-0804">Transcription</keyword>
<dbReference type="Pfam" id="PF00216">
    <property type="entry name" value="Bac_DNA_binding"/>
    <property type="match status" value="1"/>
</dbReference>
<dbReference type="PANTHER" id="PTHR33175:SF2">
    <property type="entry name" value="INTEGRATION HOST FACTOR SUBUNIT ALPHA"/>
    <property type="match status" value="1"/>
</dbReference>
<keyword evidence="10" id="KW-1185">Reference proteome</keyword>
<comment type="similarity">
    <text evidence="1 8">Belongs to the bacterial histone-like protein family.</text>
</comment>
<dbReference type="CDD" id="cd13835">
    <property type="entry name" value="IHF_A"/>
    <property type="match status" value="1"/>
</dbReference>
<keyword evidence="4" id="KW-0805">Transcription regulation</keyword>
<dbReference type="GO" id="GO:0003677">
    <property type="term" value="F:DNA binding"/>
    <property type="evidence" value="ECO:0007669"/>
    <property type="project" value="UniProtKB-KW"/>
</dbReference>
<dbReference type="InterPro" id="IPR005684">
    <property type="entry name" value="IHF_alpha"/>
</dbReference>
<protein>
    <recommendedName>
        <fullName evidence="2">Integration host factor subunit alpha</fullName>
    </recommendedName>
</protein>
<dbReference type="PRINTS" id="PR01727">
    <property type="entry name" value="DNABINDINGHU"/>
</dbReference>
<evidence type="ECO:0000256" key="6">
    <source>
        <dbReference type="ARBA" id="ARBA00023163"/>
    </source>
</evidence>
<dbReference type="RefSeq" id="WP_184056381.1">
    <property type="nucleotide sequence ID" value="NZ_JACIJK010000004.1"/>
</dbReference>
<dbReference type="GO" id="GO:0006417">
    <property type="term" value="P:regulation of translation"/>
    <property type="evidence" value="ECO:0007669"/>
    <property type="project" value="UniProtKB-KW"/>
</dbReference>
<dbReference type="AlphaFoldDB" id="A0A7W9BD67"/>
<keyword evidence="7" id="KW-0233">DNA recombination</keyword>
<evidence type="ECO:0000313" key="10">
    <source>
        <dbReference type="Proteomes" id="UP000546200"/>
    </source>
</evidence>
<evidence type="ECO:0000256" key="5">
    <source>
        <dbReference type="ARBA" id="ARBA00023125"/>
    </source>
</evidence>
<evidence type="ECO:0000256" key="3">
    <source>
        <dbReference type="ARBA" id="ARBA00022845"/>
    </source>
</evidence>
<dbReference type="InterPro" id="IPR010992">
    <property type="entry name" value="IHF-like_DNA-bd_dom_sf"/>
</dbReference>
<dbReference type="Gene3D" id="4.10.520.10">
    <property type="entry name" value="IHF-like DNA-binding proteins"/>
    <property type="match status" value="1"/>
</dbReference>
<dbReference type="GO" id="GO:0030527">
    <property type="term" value="F:structural constituent of chromatin"/>
    <property type="evidence" value="ECO:0007669"/>
    <property type="project" value="InterPro"/>
</dbReference>